<organism evidence="5 6">
    <name type="scientific">Paenibacillus konkukensis</name>
    <dbReference type="NCBI Taxonomy" id="2020716"/>
    <lineage>
        <taxon>Bacteria</taxon>
        <taxon>Bacillati</taxon>
        <taxon>Bacillota</taxon>
        <taxon>Bacilli</taxon>
        <taxon>Bacillales</taxon>
        <taxon>Paenibacillaceae</taxon>
        <taxon>Paenibacillus</taxon>
    </lineage>
</organism>
<dbReference type="Pfam" id="PF12833">
    <property type="entry name" value="HTH_18"/>
    <property type="match status" value="1"/>
</dbReference>
<dbReference type="InterPro" id="IPR018062">
    <property type="entry name" value="HTH_AraC-typ_CS"/>
</dbReference>
<dbReference type="InterPro" id="IPR014710">
    <property type="entry name" value="RmlC-like_jellyroll"/>
</dbReference>
<gene>
    <name evidence="5" type="primary">tetD</name>
    <name evidence="5" type="ORF">SK3146_04742</name>
</gene>
<evidence type="ECO:0000256" key="1">
    <source>
        <dbReference type="ARBA" id="ARBA00023015"/>
    </source>
</evidence>
<dbReference type="PROSITE" id="PS00041">
    <property type="entry name" value="HTH_ARAC_FAMILY_1"/>
    <property type="match status" value="1"/>
</dbReference>
<protein>
    <submittedName>
        <fullName evidence="5">Transposon Tn10 TetD protein</fullName>
    </submittedName>
</protein>
<name>A0ABY4RV96_9BACL</name>
<dbReference type="EMBL" id="CP027059">
    <property type="protein sequence ID" value="UQZ85453.1"/>
    <property type="molecule type" value="Genomic_DNA"/>
</dbReference>
<proteinExistence type="predicted"/>
<dbReference type="PANTHER" id="PTHR43280">
    <property type="entry name" value="ARAC-FAMILY TRANSCRIPTIONAL REGULATOR"/>
    <property type="match status" value="1"/>
</dbReference>
<feature type="domain" description="HTH araC/xylS-type" evidence="4">
    <location>
        <begin position="195"/>
        <end position="298"/>
    </location>
</feature>
<dbReference type="SUPFAM" id="SSF51215">
    <property type="entry name" value="Regulatory protein AraC"/>
    <property type="match status" value="1"/>
</dbReference>
<dbReference type="RefSeq" id="WP_249861082.1">
    <property type="nucleotide sequence ID" value="NZ_CP027059.1"/>
</dbReference>
<keyword evidence="6" id="KW-1185">Reference proteome</keyword>
<dbReference type="Gene3D" id="2.60.120.10">
    <property type="entry name" value="Jelly Rolls"/>
    <property type="match status" value="1"/>
</dbReference>
<dbReference type="PANTHER" id="PTHR43280:SF2">
    <property type="entry name" value="HTH-TYPE TRANSCRIPTIONAL REGULATOR EXSA"/>
    <property type="match status" value="1"/>
</dbReference>
<dbReference type="InterPro" id="IPR018060">
    <property type="entry name" value="HTH_AraC"/>
</dbReference>
<evidence type="ECO:0000259" key="4">
    <source>
        <dbReference type="PROSITE" id="PS01124"/>
    </source>
</evidence>
<dbReference type="InterPro" id="IPR020449">
    <property type="entry name" value="Tscrpt_reg_AraC-type_HTH"/>
</dbReference>
<evidence type="ECO:0000313" key="5">
    <source>
        <dbReference type="EMBL" id="UQZ85453.1"/>
    </source>
</evidence>
<dbReference type="InterPro" id="IPR009057">
    <property type="entry name" value="Homeodomain-like_sf"/>
</dbReference>
<keyword evidence="2" id="KW-0238">DNA-binding</keyword>
<reference evidence="5" key="1">
    <citation type="submission" date="2018-02" db="EMBL/GenBank/DDBJ databases">
        <authorList>
            <person name="Kim S.-K."/>
            <person name="Jung H.-I."/>
            <person name="Lee S.-W."/>
        </authorList>
    </citation>
    <scope>NUCLEOTIDE SEQUENCE</scope>
    <source>
        <strain evidence="5">SK3146</strain>
    </source>
</reference>
<dbReference type="InterPro" id="IPR037923">
    <property type="entry name" value="HTH-like"/>
</dbReference>
<sequence length="302" mass="35527">MRIPVYRLKVDYLTRYSDFNPLLLFAQKYEFTPKEQCPLRVCYANAVILVEEGRGTLRLDGEEHALQPGSLVYIAAGRPHQWISDEKRLMVHRCAYFDWKYVHRPEFHYQRDYFKPVDRPFMEERASSLPGLQLHQVMKVNNVGLWLSYFNAFTQPPSLLGVRSPIESLQYNAAFQTFLYHFLSTAARQDAWGDPRIVQILEKIDSSPLEKSEAELYLWAKELGLGRSRFHQLFKEQTGHTPNEYIQRRRLYQTADDLCATNLSITEIAHKYNYSSIHYFSKAFRSVMGVSPSEFRLKHRLM</sequence>
<dbReference type="Pfam" id="PF07883">
    <property type="entry name" value="Cupin_2"/>
    <property type="match status" value="1"/>
</dbReference>
<dbReference type="PRINTS" id="PR00032">
    <property type="entry name" value="HTHARAC"/>
</dbReference>
<dbReference type="SUPFAM" id="SSF46689">
    <property type="entry name" value="Homeodomain-like"/>
    <property type="match status" value="1"/>
</dbReference>
<keyword evidence="1" id="KW-0805">Transcription regulation</keyword>
<dbReference type="PROSITE" id="PS01124">
    <property type="entry name" value="HTH_ARAC_FAMILY_2"/>
    <property type="match status" value="1"/>
</dbReference>
<dbReference type="Proteomes" id="UP001057134">
    <property type="component" value="Chromosome"/>
</dbReference>
<evidence type="ECO:0000256" key="2">
    <source>
        <dbReference type="ARBA" id="ARBA00023125"/>
    </source>
</evidence>
<dbReference type="Gene3D" id="1.10.10.60">
    <property type="entry name" value="Homeodomain-like"/>
    <property type="match status" value="2"/>
</dbReference>
<keyword evidence="3" id="KW-0804">Transcription</keyword>
<dbReference type="InterPro" id="IPR013096">
    <property type="entry name" value="Cupin_2"/>
</dbReference>
<dbReference type="SMART" id="SM00342">
    <property type="entry name" value="HTH_ARAC"/>
    <property type="match status" value="1"/>
</dbReference>
<reference evidence="5" key="2">
    <citation type="journal article" date="2021" name="J Anim Sci Technol">
        <title>Complete genome sequence of Paenibacillus konkukensis sp. nov. SK3146 as a potential probiotic strain.</title>
        <authorList>
            <person name="Jung H.I."/>
            <person name="Park S."/>
            <person name="Niu K.M."/>
            <person name="Lee S.W."/>
            <person name="Kothari D."/>
            <person name="Yi K.J."/>
            <person name="Kim S.K."/>
        </authorList>
    </citation>
    <scope>NUCLEOTIDE SEQUENCE</scope>
    <source>
        <strain evidence="5">SK3146</strain>
    </source>
</reference>
<evidence type="ECO:0000256" key="3">
    <source>
        <dbReference type="ARBA" id="ARBA00023163"/>
    </source>
</evidence>
<accession>A0ABY4RV96</accession>
<evidence type="ECO:0000313" key="6">
    <source>
        <dbReference type="Proteomes" id="UP001057134"/>
    </source>
</evidence>